<evidence type="ECO:0000256" key="6">
    <source>
        <dbReference type="ARBA" id="ARBA00022801"/>
    </source>
</evidence>
<keyword evidence="4" id="KW-0479">Metal-binding</keyword>
<dbReference type="KEGG" id="kro:BVG79_p1000156"/>
<dbReference type="InterPro" id="IPR051536">
    <property type="entry name" value="UDG_Type-4/5"/>
</dbReference>
<accession>A0A1W6P376</accession>
<evidence type="ECO:0000256" key="8">
    <source>
        <dbReference type="ARBA" id="ARBA00023014"/>
    </source>
</evidence>
<dbReference type="GO" id="GO:0051539">
    <property type="term" value="F:4 iron, 4 sulfur cluster binding"/>
    <property type="evidence" value="ECO:0007669"/>
    <property type="project" value="UniProtKB-KW"/>
</dbReference>
<dbReference type="GO" id="GO:0046872">
    <property type="term" value="F:metal ion binding"/>
    <property type="evidence" value="ECO:0007669"/>
    <property type="project" value="UniProtKB-KW"/>
</dbReference>
<evidence type="ECO:0000256" key="3">
    <source>
        <dbReference type="ARBA" id="ARBA00022485"/>
    </source>
</evidence>
<comment type="similarity">
    <text evidence="1">Belongs to the uracil-DNA glycosylase (UDG) superfamily. Type 4 (UDGa) family.</text>
</comment>
<evidence type="ECO:0000256" key="2">
    <source>
        <dbReference type="ARBA" id="ARBA00019403"/>
    </source>
</evidence>
<dbReference type="EMBL" id="CP019938">
    <property type="protein sequence ID" value="ARO15958.1"/>
    <property type="molecule type" value="Genomic_DNA"/>
</dbReference>
<keyword evidence="6" id="KW-0378">Hydrolase</keyword>
<evidence type="ECO:0000259" key="10">
    <source>
        <dbReference type="SMART" id="SM00986"/>
    </source>
</evidence>
<dbReference type="RefSeq" id="WP_085787531.1">
    <property type="nucleotide sequence ID" value="NZ_CP019938.1"/>
</dbReference>
<dbReference type="CDD" id="cd10030">
    <property type="entry name" value="UDG-F4_TTUDGA_SPO1dp_like"/>
    <property type="match status" value="1"/>
</dbReference>
<keyword evidence="9" id="KW-0234">DNA repair</keyword>
<dbReference type="InterPro" id="IPR036895">
    <property type="entry name" value="Uracil-DNA_glycosylase-like_sf"/>
</dbReference>
<dbReference type="GO" id="GO:0006281">
    <property type="term" value="P:DNA repair"/>
    <property type="evidence" value="ECO:0007669"/>
    <property type="project" value="UniProtKB-KW"/>
</dbReference>
<dbReference type="SUPFAM" id="SSF52141">
    <property type="entry name" value="Uracil-DNA glycosylase-like"/>
    <property type="match status" value="1"/>
</dbReference>
<dbReference type="InterPro" id="IPR023875">
    <property type="entry name" value="DNA_repair_put"/>
</dbReference>
<dbReference type="Pfam" id="PF03167">
    <property type="entry name" value="UDG"/>
    <property type="match status" value="1"/>
</dbReference>
<name>A0A1W6P376_9RHOB</name>
<keyword evidence="8" id="KW-0411">Iron-sulfur</keyword>
<keyword evidence="3" id="KW-0004">4Fe-4S</keyword>
<evidence type="ECO:0000256" key="4">
    <source>
        <dbReference type="ARBA" id="ARBA00022723"/>
    </source>
</evidence>
<evidence type="ECO:0000256" key="7">
    <source>
        <dbReference type="ARBA" id="ARBA00023004"/>
    </source>
</evidence>
<dbReference type="SMART" id="SM00987">
    <property type="entry name" value="UreE_C"/>
    <property type="match status" value="1"/>
</dbReference>
<dbReference type="NCBIfam" id="TIGR03915">
    <property type="entry name" value="SAM_7_link_chp"/>
    <property type="match status" value="1"/>
</dbReference>
<dbReference type="NCBIfam" id="TIGR03914">
    <property type="entry name" value="UDG_fam_dom"/>
    <property type="match status" value="1"/>
</dbReference>
<keyword evidence="12" id="KW-1185">Reference proteome</keyword>
<keyword evidence="7" id="KW-0408">Iron</keyword>
<dbReference type="InterPro" id="IPR005273">
    <property type="entry name" value="Ura-DNA_glyco_family4"/>
</dbReference>
<feature type="domain" description="Uracil-DNA glycosylase-like" evidence="10">
    <location>
        <begin position="309"/>
        <end position="469"/>
    </location>
</feature>
<gene>
    <name evidence="11" type="primary">dpoL</name>
    <name evidence="11" type="ORF">BVG79_p1000156</name>
</gene>
<dbReference type="GO" id="GO:0016779">
    <property type="term" value="F:nucleotidyltransferase activity"/>
    <property type="evidence" value="ECO:0007669"/>
    <property type="project" value="UniProtKB-KW"/>
</dbReference>
<evidence type="ECO:0000313" key="12">
    <source>
        <dbReference type="Proteomes" id="UP000242447"/>
    </source>
</evidence>
<dbReference type="InterPro" id="IPR005122">
    <property type="entry name" value="Uracil-DNA_glycosylase-like"/>
</dbReference>
<dbReference type="GO" id="GO:0097506">
    <property type="term" value="F:deaminated base DNA N-glycosylase activity"/>
    <property type="evidence" value="ECO:0007669"/>
    <property type="project" value="UniProtKB-ARBA"/>
</dbReference>
<dbReference type="OrthoDB" id="5290748at2"/>
<dbReference type="Pfam" id="PF13566">
    <property type="entry name" value="DUF4130"/>
    <property type="match status" value="1"/>
</dbReference>
<dbReference type="InterPro" id="IPR025404">
    <property type="entry name" value="DUF4130"/>
</dbReference>
<keyword evidence="11" id="KW-0808">Transferase</keyword>
<dbReference type="PANTHER" id="PTHR33693">
    <property type="entry name" value="TYPE-5 URACIL-DNA GLYCOSYLASE"/>
    <property type="match status" value="1"/>
</dbReference>
<dbReference type="AlphaFoldDB" id="A0A1W6P376"/>
<evidence type="ECO:0000313" key="11">
    <source>
        <dbReference type="EMBL" id="ARO15958.1"/>
    </source>
</evidence>
<sequence>MTYAVTLPADNPFEGWRAAARVAISHRIQPAAIAWSDSAAPELFAPAPLPDTPGPHQARVTPAFLKLARSVLWHSAADRFALLYHALWRIDGGDGDPLSQADPLGRRLNLMAKSVGRDIHKMHAFVRFRELPAGPRRRFAAWFEPEHRILRPASSFFAKRFADMDWVIATPHLTAEFTDGTLRFLPAAPRPTLPDDASEALWATYFANIFNPARVKLAAMRSEMPKKYWKNMPETQLIPAMLQDAEARVARMRAAASTTPTPRAAAISTRYRAAQALPDSIPETLDAARTAALHCRRCDLCEAATQTVWGLGNPAAPLMIVGEQPGDREDLTGQPFVGPAGTLLHDLMAEAALPSDQIWLTNAVKHFKFTPRGKQRLHQSPTRGEIQHCRWWLGLEMAFVEPKLVVALGASAAFALTQNDAPLTNRRGTTETGLHGGPVLITWHPAALLRQPDPALRAAQKAQLLVDLQTARAALGV</sequence>
<dbReference type="Proteomes" id="UP000242447">
    <property type="component" value="Plasmid unnamed1"/>
</dbReference>
<dbReference type="Gene3D" id="3.40.470.10">
    <property type="entry name" value="Uracil-DNA glycosylase-like domain"/>
    <property type="match status" value="1"/>
</dbReference>
<geneLocation type="plasmid" evidence="11">
    <name>unnamed1</name>
</geneLocation>
<keyword evidence="11" id="KW-0614">Plasmid</keyword>
<dbReference type="SMART" id="SM00986">
    <property type="entry name" value="UDG"/>
    <property type="match status" value="1"/>
</dbReference>
<evidence type="ECO:0000256" key="1">
    <source>
        <dbReference type="ARBA" id="ARBA00006521"/>
    </source>
</evidence>
<protein>
    <recommendedName>
        <fullName evidence="2">Type-4 uracil-DNA glycosylase</fullName>
    </recommendedName>
</protein>
<proteinExistence type="inferred from homology"/>
<organism evidence="11 12">
    <name type="scientific">Ketogulonicigenium robustum</name>
    <dbReference type="NCBI Taxonomy" id="92947"/>
    <lineage>
        <taxon>Bacteria</taxon>
        <taxon>Pseudomonadati</taxon>
        <taxon>Pseudomonadota</taxon>
        <taxon>Alphaproteobacteria</taxon>
        <taxon>Rhodobacterales</taxon>
        <taxon>Roseobacteraceae</taxon>
        <taxon>Ketogulonicigenium</taxon>
    </lineage>
</organism>
<keyword evidence="11" id="KW-0548">Nucleotidyltransferase</keyword>
<evidence type="ECO:0000256" key="9">
    <source>
        <dbReference type="ARBA" id="ARBA00023204"/>
    </source>
</evidence>
<dbReference type="PANTHER" id="PTHR33693:SF9">
    <property type="entry name" value="TYPE-4 URACIL-DNA GLYCOSYLASE"/>
    <property type="match status" value="1"/>
</dbReference>
<reference evidence="11 12" key="1">
    <citation type="submission" date="2017-02" db="EMBL/GenBank/DDBJ databases">
        <title>Ketogulonicigenium robustum SPU B003 Genome sequencing and assembly.</title>
        <authorList>
            <person name="Li Y."/>
            <person name="Liu L."/>
            <person name="Wang C."/>
            <person name="Zhang M."/>
            <person name="Zhang T."/>
            <person name="Zhang Y."/>
        </authorList>
    </citation>
    <scope>NUCLEOTIDE SEQUENCE [LARGE SCALE GENOMIC DNA]</scope>
    <source>
        <strain evidence="11 12">SPU_B003</strain>
        <plasmid evidence="11 12">unnamed1</plasmid>
    </source>
</reference>
<evidence type="ECO:0000256" key="5">
    <source>
        <dbReference type="ARBA" id="ARBA00022763"/>
    </source>
</evidence>
<keyword evidence="5" id="KW-0227">DNA damage</keyword>